<proteinExistence type="inferred from homology"/>
<dbReference type="EMBL" id="LXQE01000149">
    <property type="protein sequence ID" value="RCJ36340.1"/>
    <property type="molecule type" value="Genomic_DNA"/>
</dbReference>
<dbReference type="SUPFAM" id="SSF54909">
    <property type="entry name" value="Dimeric alpha+beta barrel"/>
    <property type="match status" value="1"/>
</dbReference>
<evidence type="ECO:0000313" key="3">
    <source>
        <dbReference type="EMBL" id="RCJ36340.1"/>
    </source>
</evidence>
<sequence>MGKKQGSSCSKFFPSASLPLNNWRIYLLASVQQVNRAYNAASGLRRNVKPLVTEGPFAETHEQLGGFFLIDAQDIDAAIANFPSIYQSKASSIKQIIGFRLLLPDFKQFECLDWLENQQAYFQQWQI</sequence>
<dbReference type="Gene3D" id="3.30.70.1060">
    <property type="entry name" value="Dimeric alpha+beta barrel"/>
    <property type="match status" value="1"/>
</dbReference>
<evidence type="ECO:0000259" key="2">
    <source>
        <dbReference type="Pfam" id="PF03795"/>
    </source>
</evidence>
<reference evidence="3 4" key="1">
    <citation type="submission" date="2016-04" db="EMBL/GenBank/DDBJ databases">
        <authorList>
            <person name="Evans L.H."/>
            <person name="Alamgir A."/>
            <person name="Owens N."/>
            <person name="Weber N.D."/>
            <person name="Virtaneva K."/>
            <person name="Barbian K."/>
            <person name="Babar A."/>
            <person name="Rosenke K."/>
        </authorList>
    </citation>
    <scope>NUCLEOTIDE SEQUENCE [LARGE SCALE GENOMIC DNA]</scope>
    <source>
        <strain evidence="3">NIES-2108</strain>
    </source>
</reference>
<evidence type="ECO:0000313" key="4">
    <source>
        <dbReference type="Proteomes" id="UP000252085"/>
    </source>
</evidence>
<gene>
    <name evidence="3" type="ORF">A6769_16710</name>
</gene>
<dbReference type="InterPro" id="IPR005545">
    <property type="entry name" value="YCII"/>
</dbReference>
<comment type="caution">
    <text evidence="3">The sequence shown here is derived from an EMBL/GenBank/DDBJ whole genome shotgun (WGS) entry which is preliminary data.</text>
</comment>
<dbReference type="Pfam" id="PF03795">
    <property type="entry name" value="YCII"/>
    <property type="match status" value="1"/>
</dbReference>
<dbReference type="InterPro" id="IPR011008">
    <property type="entry name" value="Dimeric_a/b-barrel"/>
</dbReference>
<feature type="domain" description="YCII-related" evidence="2">
    <location>
        <begin position="35"/>
        <end position="80"/>
    </location>
</feature>
<dbReference type="Proteomes" id="UP000252085">
    <property type="component" value="Unassembled WGS sequence"/>
</dbReference>
<comment type="similarity">
    <text evidence="1">Belongs to the YciI family.</text>
</comment>
<evidence type="ECO:0000256" key="1">
    <source>
        <dbReference type="ARBA" id="ARBA00007689"/>
    </source>
</evidence>
<dbReference type="AlphaFoldDB" id="A0A367RKT3"/>
<name>A0A367RKT3_NOSPU</name>
<accession>A0A367RKT3</accession>
<protein>
    <recommendedName>
        <fullName evidence="2">YCII-related domain-containing protein</fullName>
    </recommendedName>
</protein>
<organism evidence="3 4">
    <name type="scientific">Nostoc punctiforme NIES-2108</name>
    <dbReference type="NCBI Taxonomy" id="1356359"/>
    <lineage>
        <taxon>Bacteria</taxon>
        <taxon>Bacillati</taxon>
        <taxon>Cyanobacteriota</taxon>
        <taxon>Cyanophyceae</taxon>
        <taxon>Nostocales</taxon>
        <taxon>Nostocaceae</taxon>
        <taxon>Nostoc</taxon>
    </lineage>
</organism>